<proteinExistence type="predicted"/>
<evidence type="ECO:0000313" key="2">
    <source>
        <dbReference type="Proteomes" id="UP000288805"/>
    </source>
</evidence>
<protein>
    <submittedName>
        <fullName evidence="1">Uncharacterized protein</fullName>
    </submittedName>
</protein>
<reference evidence="1 2" key="1">
    <citation type="journal article" date="2018" name="PLoS Genet.">
        <title>Population sequencing reveals clonal diversity and ancestral inbreeding in the grapevine cultivar Chardonnay.</title>
        <authorList>
            <person name="Roach M.J."/>
            <person name="Johnson D.L."/>
            <person name="Bohlmann J."/>
            <person name="van Vuuren H.J."/>
            <person name="Jones S.J."/>
            <person name="Pretorius I.S."/>
            <person name="Schmidt S.A."/>
            <person name="Borneman A.R."/>
        </authorList>
    </citation>
    <scope>NUCLEOTIDE SEQUENCE [LARGE SCALE GENOMIC DNA]</scope>
    <source>
        <strain evidence="2">cv. Chardonnay</strain>
        <tissue evidence="1">Leaf</tissue>
    </source>
</reference>
<name>A0A438GSX2_VITVI</name>
<dbReference type="EMBL" id="QGNW01000352">
    <property type="protein sequence ID" value="RVW75282.1"/>
    <property type="molecule type" value="Genomic_DNA"/>
</dbReference>
<gene>
    <name evidence="1" type="ORF">CK203_055355</name>
</gene>
<organism evidence="1 2">
    <name type="scientific">Vitis vinifera</name>
    <name type="common">Grape</name>
    <dbReference type="NCBI Taxonomy" id="29760"/>
    <lineage>
        <taxon>Eukaryota</taxon>
        <taxon>Viridiplantae</taxon>
        <taxon>Streptophyta</taxon>
        <taxon>Embryophyta</taxon>
        <taxon>Tracheophyta</taxon>
        <taxon>Spermatophyta</taxon>
        <taxon>Magnoliopsida</taxon>
        <taxon>eudicotyledons</taxon>
        <taxon>Gunneridae</taxon>
        <taxon>Pentapetalae</taxon>
        <taxon>rosids</taxon>
        <taxon>Vitales</taxon>
        <taxon>Vitaceae</taxon>
        <taxon>Viteae</taxon>
        <taxon>Vitis</taxon>
    </lineage>
</organism>
<sequence length="246" mass="28029">MPIPIAEPMQEATIEEYADRALATSDHVHHRQVPQVDPFPSQNRVNKEGLIETYHWSLRKVGLSLEGFGGEFEIGKIAFELEDLKKDKEKRREKIGDFAFFKEIQVLGKGGYIYVREEEKKEVSFDGGRRFFLPCDYVIKTAQTGPIIGGKPKLKSSIPILCTVHLQKTQKYLHSRMKESTHNSNVLRTRAQVRSGELHTQQVGDIRNKIFEVGDWNSAALFWEGGEISIEAGKNFIPFTRVDALI</sequence>
<accession>A0A438GSX2</accession>
<dbReference type="AlphaFoldDB" id="A0A438GSX2"/>
<dbReference type="Proteomes" id="UP000288805">
    <property type="component" value="Unassembled WGS sequence"/>
</dbReference>
<comment type="caution">
    <text evidence="1">The sequence shown here is derived from an EMBL/GenBank/DDBJ whole genome shotgun (WGS) entry which is preliminary data.</text>
</comment>
<evidence type="ECO:0000313" key="1">
    <source>
        <dbReference type="EMBL" id="RVW75282.1"/>
    </source>
</evidence>